<dbReference type="Pfam" id="PF00188">
    <property type="entry name" value="CAP"/>
    <property type="match status" value="2"/>
</dbReference>
<evidence type="ECO:0000256" key="1">
    <source>
        <dbReference type="SAM" id="SignalP"/>
    </source>
</evidence>
<dbReference type="PANTHER" id="PTHR31157">
    <property type="entry name" value="SCP DOMAIN-CONTAINING PROTEIN"/>
    <property type="match status" value="1"/>
</dbReference>
<dbReference type="HOGENOM" id="CLU_1010735_0_0_12"/>
<keyword evidence="1" id="KW-0732">Signal</keyword>
<dbReference type="CDD" id="cd05379">
    <property type="entry name" value="CAP_bacterial"/>
    <property type="match status" value="1"/>
</dbReference>
<dbReference type="EMBL" id="CP002874">
    <property type="protein sequence ID" value="AEM20995.1"/>
    <property type="molecule type" value="Genomic_DNA"/>
</dbReference>
<feature type="domain" description="SCP" evidence="2">
    <location>
        <begin position="41"/>
        <end position="143"/>
    </location>
</feature>
<feature type="chain" id="PRO_5003398070" evidence="1">
    <location>
        <begin position="31"/>
        <end position="282"/>
    </location>
</feature>
<protein>
    <submittedName>
        <fullName evidence="3">SCP-like extracellular protein</fullName>
    </submittedName>
</protein>
<reference evidence="3 4" key="1">
    <citation type="journal article" date="2011" name="BMC Genomics">
        <title>Complete genome sequence of Brachyspira intermedia reveals unique genomic features in Brachyspira species and phage-mediated horizontal gene transfer.</title>
        <authorList>
            <person name="Hafstrom T."/>
            <person name="Jansson D.S."/>
            <person name="Segerman B."/>
        </authorList>
    </citation>
    <scope>NUCLEOTIDE SEQUENCE [LARGE SCALE GENOMIC DNA]</scope>
    <source>
        <strain evidence="4">ATCC 51140 / PWS/A</strain>
    </source>
</reference>
<accession>G0EII7</accession>
<dbReference type="InterPro" id="IPR035940">
    <property type="entry name" value="CAP_sf"/>
</dbReference>
<dbReference type="InterPro" id="IPR014044">
    <property type="entry name" value="CAP_dom"/>
</dbReference>
<dbReference type="PANTHER" id="PTHR31157:SF1">
    <property type="entry name" value="SCP DOMAIN-CONTAINING PROTEIN"/>
    <property type="match status" value="1"/>
</dbReference>
<keyword evidence="4" id="KW-1185">Reference proteome</keyword>
<organism evidence="3 4">
    <name type="scientific">Brachyspira intermedia (strain ATCC 51140 / PWS/A)</name>
    <name type="common">Serpulina intermedia</name>
    <dbReference type="NCBI Taxonomy" id="1045858"/>
    <lineage>
        <taxon>Bacteria</taxon>
        <taxon>Pseudomonadati</taxon>
        <taxon>Spirochaetota</taxon>
        <taxon>Spirochaetia</taxon>
        <taxon>Brachyspirales</taxon>
        <taxon>Brachyspiraceae</taxon>
        <taxon>Brachyspira</taxon>
    </lineage>
</organism>
<evidence type="ECO:0000313" key="3">
    <source>
        <dbReference type="EMBL" id="AEM20995.1"/>
    </source>
</evidence>
<dbReference type="KEGG" id="bip:Bint_0361"/>
<dbReference type="SUPFAM" id="SSF55797">
    <property type="entry name" value="PR-1-like"/>
    <property type="match status" value="1"/>
</dbReference>
<proteinExistence type="predicted"/>
<sequence length="282" mass="32362">MYSKGLKMKYCKKAYLILLSLILFTQISFAQNNDEANQLFKLINDERKKSGLNEYKAETQLQNAANQRVKEIANGIRKSTALKDNNIQFASYSEGSIIADMTADEVFAQMLKSQRNLILNNKFTHAAASVYENNGKKYWVMIYVVSRNDSIVKQELNIQKERERVVELCNEARKQNNISVNLVLDTKLSEAAQKRAEELIKLFSHTRPNRTDFSTVLKEYNITYKTAGENIANGQFDADDVMKSWLKSPGHRANILQKNFGKIGVGVFEYNGRLYWVQVFTN</sequence>
<dbReference type="AlphaFoldDB" id="G0EII7"/>
<feature type="domain" description="SCP" evidence="2">
    <location>
        <begin position="167"/>
        <end position="280"/>
    </location>
</feature>
<gene>
    <name evidence="3" type="ordered locus">Bint_0361</name>
</gene>
<name>G0EII7_BRAIP</name>
<evidence type="ECO:0000259" key="2">
    <source>
        <dbReference type="Pfam" id="PF00188"/>
    </source>
</evidence>
<dbReference type="Proteomes" id="UP000008522">
    <property type="component" value="Chromosome"/>
</dbReference>
<evidence type="ECO:0000313" key="4">
    <source>
        <dbReference type="Proteomes" id="UP000008522"/>
    </source>
</evidence>
<dbReference type="eggNOG" id="COG2340">
    <property type="taxonomic scope" value="Bacteria"/>
</dbReference>
<dbReference type="PATRIC" id="fig|1045858.4.peg.359"/>
<feature type="signal peptide" evidence="1">
    <location>
        <begin position="1"/>
        <end position="30"/>
    </location>
</feature>
<dbReference type="Gene3D" id="3.40.33.10">
    <property type="entry name" value="CAP"/>
    <property type="match status" value="2"/>
</dbReference>